<dbReference type="GO" id="GO:0003684">
    <property type="term" value="F:damaged DNA binding"/>
    <property type="evidence" value="ECO:0007669"/>
    <property type="project" value="InterPro"/>
</dbReference>
<dbReference type="AlphaFoldDB" id="A0A0B0HBY9"/>
<feature type="domain" description="UmuC" evidence="11">
    <location>
        <begin position="10"/>
        <end position="191"/>
    </location>
</feature>
<keyword evidence="6" id="KW-0479">Metal-binding</keyword>
<comment type="similarity">
    <text evidence="1">Belongs to the DNA polymerase type-Y family.</text>
</comment>
<keyword evidence="14" id="KW-1185">Reference proteome</keyword>
<evidence type="ECO:0000313" key="14">
    <source>
        <dbReference type="Proteomes" id="UP000030856"/>
    </source>
</evidence>
<dbReference type="PROSITE" id="PS50173">
    <property type="entry name" value="UMUC"/>
    <property type="match status" value="1"/>
</dbReference>
<keyword evidence="9" id="KW-0239">DNA-directed DNA polymerase</keyword>
<dbReference type="Pfam" id="PF00817">
    <property type="entry name" value="IMS"/>
    <property type="match status" value="1"/>
</dbReference>
<evidence type="ECO:0000313" key="15">
    <source>
        <dbReference type="Proteomes" id="UP000190962"/>
    </source>
</evidence>
<sequence>MPISNWPRAIALVDMNAFFASVEQLDFPQLREQPVAVTNGERGTCIITSSYEARAQGIRTGMRLREARKLCPGIVQRPARPRRYAQVSTKIMGALACITPDIEIFSVDEAFLDLTHMLPLQQRDPEWLAQMIQRQVWNASSLPCSVGLSGDKTTAKVAAKQKKPKGITVVVPWQSAAFLAPLPVTDLCGINRGIGGWLEQRGVTTCGQMRQLPISELARRFGNPGRRIWYMAQGLDPEPVITTVADPKSVGHGKVMPPGTTDRRVVLTYLGHMTVKVAARLRHYELEASLFFFGLRTDYGWLGTKVRTTPTNDSHIIYEACIEFLRDEWRGEGISQIQVTALNPAQMQIQPDLFAVEDNRKQLLNRTVDAINSKFGALSIAPGILVQRSDMPDVIAPAWKPIGIRQTIE</sequence>
<keyword evidence="10" id="KW-0234">DNA repair</keyword>
<dbReference type="Proteomes" id="UP000190962">
    <property type="component" value="Unassembled WGS sequence"/>
</dbReference>
<evidence type="ECO:0000256" key="3">
    <source>
        <dbReference type="ARBA" id="ARBA00022679"/>
    </source>
</evidence>
<keyword evidence="5" id="KW-0235">DNA replication</keyword>
<dbReference type="SUPFAM" id="SSF56672">
    <property type="entry name" value="DNA/RNA polymerases"/>
    <property type="match status" value="1"/>
</dbReference>
<evidence type="ECO:0000256" key="8">
    <source>
        <dbReference type="ARBA" id="ARBA00022842"/>
    </source>
</evidence>
<dbReference type="GO" id="GO:0006260">
    <property type="term" value="P:DNA replication"/>
    <property type="evidence" value="ECO:0007669"/>
    <property type="project" value="UniProtKB-KW"/>
</dbReference>
<dbReference type="InterPro" id="IPR043502">
    <property type="entry name" value="DNA/RNA_pol_sf"/>
</dbReference>
<evidence type="ECO:0000256" key="2">
    <source>
        <dbReference type="ARBA" id="ARBA00022457"/>
    </source>
</evidence>
<dbReference type="InterPro" id="IPR036775">
    <property type="entry name" value="DNA_pol_Y-fam_lit_finger_sf"/>
</dbReference>
<dbReference type="InterPro" id="IPR022880">
    <property type="entry name" value="DNApol_IV"/>
</dbReference>
<dbReference type="InterPro" id="IPR001126">
    <property type="entry name" value="UmuC"/>
</dbReference>
<dbReference type="OrthoDB" id="9808813at2"/>
<dbReference type="GO" id="GO:0003887">
    <property type="term" value="F:DNA-directed DNA polymerase activity"/>
    <property type="evidence" value="ECO:0007669"/>
    <property type="project" value="UniProtKB-KW"/>
</dbReference>
<dbReference type="GO" id="GO:0046872">
    <property type="term" value="F:metal ion binding"/>
    <property type="evidence" value="ECO:0007669"/>
    <property type="project" value="UniProtKB-KW"/>
</dbReference>
<dbReference type="GeneID" id="86992182"/>
<keyword evidence="8" id="KW-0460">Magnesium</keyword>
<dbReference type="Gene3D" id="1.10.150.20">
    <property type="entry name" value="5' to 3' exonuclease, C-terminal subdomain"/>
    <property type="match status" value="1"/>
</dbReference>
<dbReference type="PANTHER" id="PTHR11076:SF33">
    <property type="entry name" value="DNA POLYMERASE KAPPA"/>
    <property type="match status" value="1"/>
</dbReference>
<keyword evidence="7" id="KW-0227">DNA damage</keyword>
<name>A0A0B0HBY9_SOVGS</name>
<accession>A0A0B0HBY9</accession>
<evidence type="ECO:0000256" key="5">
    <source>
        <dbReference type="ARBA" id="ARBA00022705"/>
    </source>
</evidence>
<dbReference type="STRING" id="2340.JV46_08690"/>
<organism evidence="12 14">
    <name type="scientific">Solemya velum gill symbiont</name>
    <dbReference type="NCBI Taxonomy" id="2340"/>
    <lineage>
        <taxon>Bacteria</taxon>
        <taxon>Pseudomonadati</taxon>
        <taxon>Pseudomonadota</taxon>
        <taxon>Gammaproteobacteria</taxon>
        <taxon>sulfur-oxidizing symbionts</taxon>
    </lineage>
</organism>
<dbReference type="eggNOG" id="COG0389">
    <property type="taxonomic scope" value="Bacteria"/>
</dbReference>
<dbReference type="EMBL" id="MPNX01000013">
    <property type="protein sequence ID" value="OOY34603.1"/>
    <property type="molecule type" value="Genomic_DNA"/>
</dbReference>
<dbReference type="Gene3D" id="3.40.1170.60">
    <property type="match status" value="1"/>
</dbReference>
<evidence type="ECO:0000256" key="4">
    <source>
        <dbReference type="ARBA" id="ARBA00022695"/>
    </source>
</evidence>
<dbReference type="InterPro" id="IPR050116">
    <property type="entry name" value="DNA_polymerase-Y"/>
</dbReference>
<evidence type="ECO:0000256" key="9">
    <source>
        <dbReference type="ARBA" id="ARBA00022932"/>
    </source>
</evidence>
<evidence type="ECO:0000313" key="12">
    <source>
        <dbReference type="EMBL" id="KHF24941.1"/>
    </source>
</evidence>
<dbReference type="RefSeq" id="WP_043117171.1">
    <property type="nucleotide sequence ID" value="NZ_JRAA01000002.1"/>
</dbReference>
<dbReference type="SUPFAM" id="SSF100879">
    <property type="entry name" value="Lesion bypass DNA polymerase (Y-family), little finger domain"/>
    <property type="match status" value="1"/>
</dbReference>
<dbReference type="FunFam" id="3.40.1170.60:FF:000003">
    <property type="entry name" value="DNA polymerase eta"/>
    <property type="match status" value="1"/>
</dbReference>
<dbReference type="Pfam" id="PF11799">
    <property type="entry name" value="IMS_C"/>
    <property type="match status" value="1"/>
</dbReference>
<dbReference type="EC" id="2.7.7.7" evidence="12"/>
<reference evidence="13 15" key="2">
    <citation type="submission" date="2016-11" db="EMBL/GenBank/DDBJ databases">
        <title>Mixed transmission modes and dynamic genome evolution in an obligate animal-bacterial symbiosis.</title>
        <authorList>
            <person name="Russell S.L."/>
            <person name="Corbett-Detig R.B."/>
            <person name="Cavanaugh C.M."/>
        </authorList>
    </citation>
    <scope>NUCLEOTIDE SEQUENCE [LARGE SCALE GENOMIC DNA]</scope>
    <source>
        <strain evidence="13">MA-KB16</strain>
    </source>
</reference>
<dbReference type="GO" id="GO:0009432">
    <property type="term" value="P:SOS response"/>
    <property type="evidence" value="ECO:0007669"/>
    <property type="project" value="TreeGrafter"/>
</dbReference>
<evidence type="ECO:0000259" key="11">
    <source>
        <dbReference type="PROSITE" id="PS50173"/>
    </source>
</evidence>
<proteinExistence type="inferred from homology"/>
<evidence type="ECO:0000256" key="10">
    <source>
        <dbReference type="ARBA" id="ARBA00023204"/>
    </source>
</evidence>
<protein>
    <submittedName>
        <fullName evidence="13">DNA polymerase IV</fullName>
    </submittedName>
    <submittedName>
        <fullName evidence="12">Nucleotidyltransferase/DNA polymerase</fullName>
        <ecNumber evidence="12">2.7.7.7</ecNumber>
    </submittedName>
</protein>
<dbReference type="PANTHER" id="PTHR11076">
    <property type="entry name" value="DNA REPAIR POLYMERASE UMUC / TRANSFERASE FAMILY MEMBER"/>
    <property type="match status" value="1"/>
</dbReference>
<reference evidence="12 14" key="1">
    <citation type="journal article" date="2014" name="BMC Genomics">
        <title>The genome of the intracellular bacterium of the coastal bivalve, Solemya velum: a blueprint for thriving in and out of symbiosis.</title>
        <authorList>
            <person name="Dmytrenko O."/>
            <person name="Russell S.L."/>
            <person name="Loo W.T."/>
            <person name="Fontanez K.M."/>
            <person name="Liao L."/>
            <person name="Roeselers G."/>
            <person name="Sharma R."/>
            <person name="Stewart F.J."/>
            <person name="Newton I.L."/>
            <person name="Woyke T."/>
            <person name="Wu D."/>
            <person name="Lang J.M."/>
            <person name="Eisen J.A."/>
            <person name="Cavanaugh C.M."/>
        </authorList>
    </citation>
    <scope>NUCLEOTIDE SEQUENCE [LARGE SCALE GENOMIC DNA]</scope>
    <source>
        <strain evidence="12 14">WH</strain>
    </source>
</reference>
<dbReference type="GO" id="GO:0006281">
    <property type="term" value="P:DNA repair"/>
    <property type="evidence" value="ECO:0007669"/>
    <property type="project" value="UniProtKB-KW"/>
</dbReference>
<dbReference type="EMBL" id="JRAA01000002">
    <property type="protein sequence ID" value="KHF24941.1"/>
    <property type="molecule type" value="Genomic_DNA"/>
</dbReference>
<dbReference type="CDD" id="cd03586">
    <property type="entry name" value="PolY_Pol_IV_kappa"/>
    <property type="match status" value="1"/>
</dbReference>
<evidence type="ECO:0000256" key="1">
    <source>
        <dbReference type="ARBA" id="ARBA00010945"/>
    </source>
</evidence>
<dbReference type="Gene3D" id="3.30.70.270">
    <property type="match status" value="1"/>
</dbReference>
<dbReference type="InterPro" id="IPR017961">
    <property type="entry name" value="DNA_pol_Y-fam_little_finger"/>
</dbReference>
<keyword evidence="3 12" id="KW-0808">Transferase</keyword>
<comment type="caution">
    <text evidence="12">The sequence shown here is derived from an EMBL/GenBank/DDBJ whole genome shotgun (WGS) entry which is preliminary data.</text>
</comment>
<evidence type="ECO:0000256" key="7">
    <source>
        <dbReference type="ARBA" id="ARBA00022763"/>
    </source>
</evidence>
<evidence type="ECO:0000256" key="6">
    <source>
        <dbReference type="ARBA" id="ARBA00022723"/>
    </source>
</evidence>
<dbReference type="PATRIC" id="fig|2340.3.peg.1577"/>
<dbReference type="Proteomes" id="UP000030856">
    <property type="component" value="Unassembled WGS sequence"/>
</dbReference>
<gene>
    <name evidence="13" type="ORF">BOV88_09115</name>
    <name evidence="12" type="ORF">JV46_08690</name>
</gene>
<evidence type="ECO:0000313" key="13">
    <source>
        <dbReference type="EMBL" id="OOY34603.1"/>
    </source>
</evidence>
<dbReference type="GO" id="GO:0005829">
    <property type="term" value="C:cytosol"/>
    <property type="evidence" value="ECO:0007669"/>
    <property type="project" value="TreeGrafter"/>
</dbReference>
<keyword evidence="2" id="KW-0515">Mutator protein</keyword>
<dbReference type="InterPro" id="IPR043128">
    <property type="entry name" value="Rev_trsase/Diguanyl_cyclase"/>
</dbReference>
<keyword evidence="4 12" id="KW-0548">Nucleotidyltransferase</keyword>
<dbReference type="GO" id="GO:0042276">
    <property type="term" value="P:error-prone translesion synthesis"/>
    <property type="evidence" value="ECO:0007669"/>
    <property type="project" value="TreeGrafter"/>
</dbReference>